<evidence type="ECO:0008006" key="7">
    <source>
        <dbReference type="Google" id="ProtNLM"/>
    </source>
</evidence>
<gene>
    <name evidence="5" type="ordered locus">Ccel_1262</name>
</gene>
<dbReference type="AlphaFoldDB" id="B8I0P3"/>
<dbReference type="InterPro" id="IPR005181">
    <property type="entry name" value="SASA"/>
</dbReference>
<feature type="domain" description="Sialate O-acetylesterase" evidence="4">
    <location>
        <begin position="96"/>
        <end position="201"/>
    </location>
</feature>
<dbReference type="Pfam" id="PF02837">
    <property type="entry name" value="Glyco_hydro_2_N"/>
    <property type="match status" value="1"/>
</dbReference>
<dbReference type="STRING" id="394503.Ccel_1262"/>
<name>B8I0P3_RUMCH</name>
<dbReference type="Proteomes" id="UP000001349">
    <property type="component" value="Chromosome"/>
</dbReference>
<comment type="similarity">
    <text evidence="1">Belongs to the glycosyl hydrolase 2 family.</text>
</comment>
<dbReference type="GO" id="GO:0001681">
    <property type="term" value="F:sialate O-acetylesterase activity"/>
    <property type="evidence" value="ECO:0007669"/>
    <property type="project" value="InterPro"/>
</dbReference>
<dbReference type="InterPro" id="IPR006104">
    <property type="entry name" value="Glyco_hydro_2_N"/>
</dbReference>
<organism evidence="5 6">
    <name type="scientific">Ruminiclostridium cellulolyticum (strain ATCC 35319 / DSM 5812 / JCM 6584 / H10)</name>
    <name type="common">Clostridium cellulolyticum</name>
    <dbReference type="NCBI Taxonomy" id="394503"/>
    <lineage>
        <taxon>Bacteria</taxon>
        <taxon>Bacillati</taxon>
        <taxon>Bacillota</taxon>
        <taxon>Clostridia</taxon>
        <taxon>Eubacteriales</taxon>
        <taxon>Oscillospiraceae</taxon>
        <taxon>Ruminiclostridium</taxon>
    </lineage>
</organism>
<keyword evidence="6" id="KW-1185">Reference proteome</keyword>
<dbReference type="PANTHER" id="PTHR22901:SF0">
    <property type="entry name" value="SIALATE O-ACETYLESTERASE"/>
    <property type="match status" value="1"/>
</dbReference>
<dbReference type="PANTHER" id="PTHR22901">
    <property type="entry name" value="SIALATE O-ACETYLESTERASE"/>
    <property type="match status" value="1"/>
</dbReference>
<evidence type="ECO:0000313" key="5">
    <source>
        <dbReference type="EMBL" id="ACL75618.1"/>
    </source>
</evidence>
<evidence type="ECO:0000256" key="1">
    <source>
        <dbReference type="ARBA" id="ARBA00007401"/>
    </source>
</evidence>
<evidence type="ECO:0000259" key="3">
    <source>
        <dbReference type="Pfam" id="PF02837"/>
    </source>
</evidence>
<keyword evidence="2" id="KW-0378">Hydrolase</keyword>
<proteinExistence type="inferred from homology"/>
<dbReference type="EMBL" id="CP001348">
    <property type="protein sequence ID" value="ACL75618.1"/>
    <property type="molecule type" value="Genomic_DNA"/>
</dbReference>
<evidence type="ECO:0000313" key="6">
    <source>
        <dbReference type="Proteomes" id="UP000001349"/>
    </source>
</evidence>
<dbReference type="Gene3D" id="3.40.50.1110">
    <property type="entry name" value="SGNH hydrolase"/>
    <property type="match status" value="1"/>
</dbReference>
<dbReference type="SUPFAM" id="SSF49785">
    <property type="entry name" value="Galactose-binding domain-like"/>
    <property type="match status" value="1"/>
</dbReference>
<dbReference type="InterPro" id="IPR036514">
    <property type="entry name" value="SGNH_hydro_sf"/>
</dbReference>
<dbReference type="HOGENOM" id="CLU_015150_2_0_9"/>
<evidence type="ECO:0000256" key="2">
    <source>
        <dbReference type="ARBA" id="ARBA00022801"/>
    </source>
</evidence>
<evidence type="ECO:0000259" key="4">
    <source>
        <dbReference type="Pfam" id="PF03629"/>
    </source>
</evidence>
<dbReference type="InterPro" id="IPR008979">
    <property type="entry name" value="Galactose-bd-like_sf"/>
</dbReference>
<dbReference type="Gene3D" id="2.60.120.260">
    <property type="entry name" value="Galactose-binding domain-like"/>
    <property type="match status" value="1"/>
</dbReference>
<dbReference type="GO" id="GO:0005975">
    <property type="term" value="P:carbohydrate metabolic process"/>
    <property type="evidence" value="ECO:0007669"/>
    <property type="project" value="InterPro"/>
</dbReference>
<feature type="domain" description="Glycosyl hydrolases family 2 sugar binding" evidence="3">
    <location>
        <begin position="228"/>
        <end position="364"/>
    </location>
</feature>
<dbReference type="KEGG" id="cce:Ccel_1262"/>
<dbReference type="eggNOG" id="COG3250">
    <property type="taxonomic scope" value="Bacteria"/>
</dbReference>
<dbReference type="InterPro" id="IPR039329">
    <property type="entry name" value="SIAE"/>
</dbReference>
<accession>B8I0P3</accession>
<sequence length="635" mass="71480">MGIILNSNRPKIRLPRIISDGMVLQRNTDVKIWGWASPGEAVTVRFIGKAYHAFADDSGEWFVRLEQAKAGGPYDMYIETEESLEKITIKNILMGDVWLCSGQSNMEMKMDSVKDTYPDEIVHSCNDYIRHFLVPVKYDFEKPQTDLEAGIWEAANPESILDFTATGYFFALKLFEKYNIPIGLINASLGGSPAEAWLSENALREFPEHYESAKQLSNRDYLDKVLREDQESAEAWYTALNQNDEGLKSNDIPFHDTEYDAPFWQNIKVPSYWEDEGVGNFNGVVWFRKEIDIPSTLADKPARLVLGNIVDEDTAYINGIEVGTTPNQYITRKYSIQEGLLKEGKNTIVLRVVNTAGKGGFYKDKPYQLEIGDNIIELSGEWQYMIGAKSSPMPAPAFVQWRPLGLYNGMIAPVTSYSIKGFIWYQGESNTKNPGEYENLLKALIADWRQKWNMGNLPFLYVQLPNFMEASEIPMESSWAELREAQRRTLSVPCTGMAVAIDLGEWNDIHPVNKKDVGFRLALAAMKTAYRDKTIVAYGPMYQSGKIDGNRIILSFTDTGSGLTVKNGDRPEAFAIAGADRTFVRADAEIIGDSVAVWSEKVSHPVYVKYAWADNPADANLYNLEGLPASPFTTE</sequence>
<dbReference type="Pfam" id="PF03629">
    <property type="entry name" value="SASA"/>
    <property type="match status" value="2"/>
</dbReference>
<protein>
    <recommendedName>
        <fullName evidence="7">Sialate O-acetylesterase</fullName>
    </recommendedName>
</protein>
<feature type="domain" description="Sialate O-acetylesterase" evidence="4">
    <location>
        <begin position="405"/>
        <end position="511"/>
    </location>
</feature>
<reference evidence="5 6" key="1">
    <citation type="submission" date="2009-01" db="EMBL/GenBank/DDBJ databases">
        <title>Complete sequence of Clostridium cellulolyticum H10.</title>
        <authorList>
            <consortium name="US DOE Joint Genome Institute"/>
            <person name="Lucas S."/>
            <person name="Copeland A."/>
            <person name="Lapidus A."/>
            <person name="Glavina del Rio T."/>
            <person name="Dalin E."/>
            <person name="Tice H."/>
            <person name="Bruce D."/>
            <person name="Goodwin L."/>
            <person name="Pitluck S."/>
            <person name="Chertkov O."/>
            <person name="Saunders E."/>
            <person name="Brettin T."/>
            <person name="Detter J.C."/>
            <person name="Han C."/>
            <person name="Larimer F."/>
            <person name="Land M."/>
            <person name="Hauser L."/>
            <person name="Kyrpides N."/>
            <person name="Ivanova N."/>
            <person name="Zhou J."/>
            <person name="Richardson P."/>
        </authorList>
    </citation>
    <scope>NUCLEOTIDE SEQUENCE [LARGE SCALE GENOMIC DNA]</scope>
    <source>
        <strain evidence="6">ATCC 35319 / DSM 5812 / JCM 6584 / H10</strain>
    </source>
</reference>
<dbReference type="SUPFAM" id="SSF52266">
    <property type="entry name" value="SGNH hydrolase"/>
    <property type="match status" value="1"/>
</dbReference>
<dbReference type="GO" id="GO:0004553">
    <property type="term" value="F:hydrolase activity, hydrolyzing O-glycosyl compounds"/>
    <property type="evidence" value="ECO:0007669"/>
    <property type="project" value="InterPro"/>
</dbReference>